<evidence type="ECO:0000256" key="1">
    <source>
        <dbReference type="SAM" id="SignalP"/>
    </source>
</evidence>
<accession>A0A9P7BJS2</accession>
<dbReference type="EMBL" id="JAANQT010008508">
    <property type="protein sequence ID" value="KAG1281304.1"/>
    <property type="molecule type" value="Genomic_DNA"/>
</dbReference>
<organism evidence="2 3">
    <name type="scientific">Rhizopus oryzae</name>
    <name type="common">Mucormycosis agent</name>
    <name type="synonym">Rhizopus arrhizus var. delemar</name>
    <dbReference type="NCBI Taxonomy" id="64495"/>
    <lineage>
        <taxon>Eukaryota</taxon>
        <taxon>Fungi</taxon>
        <taxon>Fungi incertae sedis</taxon>
        <taxon>Mucoromycota</taxon>
        <taxon>Mucoromycotina</taxon>
        <taxon>Mucoromycetes</taxon>
        <taxon>Mucorales</taxon>
        <taxon>Mucorineae</taxon>
        <taxon>Rhizopodaceae</taxon>
        <taxon>Rhizopus</taxon>
    </lineage>
</organism>
<feature type="signal peptide" evidence="1">
    <location>
        <begin position="1"/>
        <end position="16"/>
    </location>
</feature>
<name>A0A9P7BJS2_RHIOR</name>
<dbReference type="AlphaFoldDB" id="A0A9P7BJS2"/>
<proteinExistence type="predicted"/>
<sequence length="74" mass="8040">MRTVLFGVLATHLPWCLPPLVLLPKSLISVAVGTVQFDNSGLATVKIANLNIKHKTINKGQRIAIAEYLPSSLF</sequence>
<protein>
    <submittedName>
        <fullName evidence="2">Uncharacterized protein</fullName>
    </submittedName>
</protein>
<evidence type="ECO:0000313" key="3">
    <source>
        <dbReference type="Proteomes" id="UP000716291"/>
    </source>
</evidence>
<feature type="chain" id="PRO_5040346768" evidence="1">
    <location>
        <begin position="17"/>
        <end position="74"/>
    </location>
</feature>
<evidence type="ECO:0000313" key="2">
    <source>
        <dbReference type="EMBL" id="KAG1281304.1"/>
    </source>
</evidence>
<keyword evidence="3" id="KW-1185">Reference proteome</keyword>
<gene>
    <name evidence="2" type="ORF">G6F64_014478</name>
</gene>
<keyword evidence="1" id="KW-0732">Signal</keyword>
<reference evidence="2" key="1">
    <citation type="journal article" date="2020" name="Microb. Genom.">
        <title>Genetic diversity of clinical and environmental Mucorales isolates obtained from an investigation of mucormycosis cases among solid organ transplant recipients.</title>
        <authorList>
            <person name="Nguyen M.H."/>
            <person name="Kaul D."/>
            <person name="Muto C."/>
            <person name="Cheng S.J."/>
            <person name="Richter R.A."/>
            <person name="Bruno V.M."/>
            <person name="Liu G."/>
            <person name="Beyhan S."/>
            <person name="Sundermann A.J."/>
            <person name="Mounaud S."/>
            <person name="Pasculle A.W."/>
            <person name="Nierman W.C."/>
            <person name="Driscoll E."/>
            <person name="Cumbie R."/>
            <person name="Clancy C.J."/>
            <person name="Dupont C.L."/>
        </authorList>
    </citation>
    <scope>NUCLEOTIDE SEQUENCE</scope>
    <source>
        <strain evidence="2">GL11</strain>
    </source>
</reference>
<dbReference type="Proteomes" id="UP000716291">
    <property type="component" value="Unassembled WGS sequence"/>
</dbReference>
<comment type="caution">
    <text evidence="2">The sequence shown here is derived from an EMBL/GenBank/DDBJ whole genome shotgun (WGS) entry which is preliminary data.</text>
</comment>